<feature type="domain" description="FTP" evidence="16">
    <location>
        <begin position="48"/>
        <end position="97"/>
    </location>
</feature>
<evidence type="ECO:0000256" key="1">
    <source>
        <dbReference type="ARBA" id="ARBA00001947"/>
    </source>
</evidence>
<dbReference type="Pfam" id="PF03413">
    <property type="entry name" value="PepSY"/>
    <property type="match status" value="1"/>
</dbReference>
<evidence type="ECO:0000313" key="17">
    <source>
        <dbReference type="EMBL" id="PIM53756.1"/>
    </source>
</evidence>
<dbReference type="GO" id="GO:0046872">
    <property type="term" value="F:metal ion binding"/>
    <property type="evidence" value="ECO:0007669"/>
    <property type="project" value="UniProtKB-UniRule"/>
</dbReference>
<feature type="domain" description="Peptidase M4 C-terminal" evidence="13">
    <location>
        <begin position="336"/>
        <end position="481"/>
    </location>
</feature>
<gene>
    <name evidence="17" type="ORF">CS062_08050</name>
</gene>
<dbReference type="InterPro" id="IPR027268">
    <property type="entry name" value="Peptidase_M4/M1_CTD_sf"/>
</dbReference>
<dbReference type="PANTHER" id="PTHR33794">
    <property type="entry name" value="BACILLOLYSIN"/>
    <property type="match status" value="1"/>
</dbReference>
<sequence length="593" mass="63531">MAAAATAACQALAADRVLLDDQSPVNTTMRASSAPQNAGTALGLAASDLQAVRSQTYPGGKVVTRHQQYHQGVPVWGEGVVEHRDTNAGTSRYSGSLLTNIQQDLNTVQPGLTAQGALAQAKGAVNATLTENEQSRLYVRLNANGKAQLFYLVSFMRHDRQQPSRPHFMIDATTGAVLERWEGLAHRDATGPGGNTKTGRYEYGTDYPALQVTDTCQMNSGNVVTVNLNGSTSASNTPFQFTCSRNEYKQINGAYSPLNDAHFFGNVIFNMYRDWFNLRPLTGTLYMRVHYGTNYENAFWDGTAMSFGDGRTTFYPLVSLDVSAHEVSHGFTEQNSGLVYSGQSGGMNEAFSDMAGEAAEYYRNNGSNDWLVGAQIFKGSGALRYFDDPTRDGSSIGHASNYRSGMDVHYSSGVYNRAFYLLANKPGWNTRKAFEVMVDANRLYWTANSTFNQGACGVEKAATDRGYAMADVTAAFATVGVSCSGTTPPPTATPLTSGVPVTGISLAKGATKLYSIAVPAGRTTLTIKLSGGSGDGDLYVKRGSAPTTTSYDKRSIGSTNAETITFSSPTSGTYYVLLSAYSTVTSTSLVATY</sequence>
<keyword evidence="11" id="KW-0964">Secreted</keyword>
<feature type="active site" evidence="10">
    <location>
        <position position="326"/>
    </location>
</feature>
<name>A0A2G9CBF1_9BURK</name>
<protein>
    <recommendedName>
        <fullName evidence="11">Neutral metalloproteinase</fullName>
        <ecNumber evidence="11">3.4.24.-</ecNumber>
    </recommendedName>
</protein>
<dbReference type="InterPro" id="IPR011096">
    <property type="entry name" value="FTP_domain"/>
</dbReference>
<comment type="caution">
    <text evidence="17">The sequence shown here is derived from an EMBL/GenBank/DDBJ whole genome shotgun (WGS) entry which is preliminary data.</text>
</comment>
<evidence type="ECO:0000259" key="16">
    <source>
        <dbReference type="Pfam" id="PF07504"/>
    </source>
</evidence>
<evidence type="ECO:0000256" key="2">
    <source>
        <dbReference type="ARBA" id="ARBA00009388"/>
    </source>
</evidence>
<dbReference type="InterPro" id="IPR007280">
    <property type="entry name" value="Peptidase_C_arc/bac"/>
</dbReference>
<dbReference type="EC" id="3.4.24.-" evidence="11"/>
<dbReference type="Pfam" id="PF02868">
    <property type="entry name" value="Peptidase_M4_C"/>
    <property type="match status" value="1"/>
</dbReference>
<keyword evidence="18" id="KW-1185">Reference proteome</keyword>
<proteinExistence type="inferred from homology"/>
<dbReference type="AlphaFoldDB" id="A0A2G9CBF1"/>
<evidence type="ECO:0000256" key="9">
    <source>
        <dbReference type="ARBA" id="ARBA00023145"/>
    </source>
</evidence>
<comment type="function">
    <text evidence="11">Extracellular zinc metalloprotease.</text>
</comment>
<dbReference type="GO" id="GO:0005576">
    <property type="term" value="C:extracellular region"/>
    <property type="evidence" value="ECO:0007669"/>
    <property type="project" value="UniProtKB-SubCell"/>
</dbReference>
<dbReference type="PANTHER" id="PTHR33794:SF1">
    <property type="entry name" value="BACILLOLYSIN"/>
    <property type="match status" value="1"/>
</dbReference>
<evidence type="ECO:0000259" key="13">
    <source>
        <dbReference type="Pfam" id="PF02868"/>
    </source>
</evidence>
<evidence type="ECO:0000256" key="6">
    <source>
        <dbReference type="ARBA" id="ARBA00022801"/>
    </source>
</evidence>
<keyword evidence="5" id="KW-0732">Signal</keyword>
<evidence type="ECO:0000256" key="7">
    <source>
        <dbReference type="ARBA" id="ARBA00022833"/>
    </source>
</evidence>
<keyword evidence="9" id="KW-0865">Zymogen</keyword>
<dbReference type="InterPro" id="IPR050728">
    <property type="entry name" value="Zinc_Metalloprotease_M4"/>
</dbReference>
<dbReference type="CDD" id="cd09597">
    <property type="entry name" value="M4_TLP"/>
    <property type="match status" value="1"/>
</dbReference>
<evidence type="ECO:0000256" key="10">
    <source>
        <dbReference type="PIRSR" id="PIRSR623612-1"/>
    </source>
</evidence>
<dbReference type="Gene3D" id="3.10.170.10">
    <property type="match status" value="1"/>
</dbReference>
<accession>A0A2G9CBF1</accession>
<keyword evidence="7 11" id="KW-0862">Zinc</keyword>
<dbReference type="PRINTS" id="PR00730">
    <property type="entry name" value="THERMOLYSIN"/>
</dbReference>
<dbReference type="SUPFAM" id="SSF55486">
    <property type="entry name" value="Metalloproteases ('zincins'), catalytic domain"/>
    <property type="match status" value="1"/>
</dbReference>
<evidence type="ECO:0000256" key="5">
    <source>
        <dbReference type="ARBA" id="ARBA00022729"/>
    </source>
</evidence>
<dbReference type="GO" id="GO:0006508">
    <property type="term" value="P:proteolysis"/>
    <property type="evidence" value="ECO:0007669"/>
    <property type="project" value="UniProtKB-KW"/>
</dbReference>
<dbReference type="Pfam" id="PF01447">
    <property type="entry name" value="Peptidase_M4"/>
    <property type="match status" value="1"/>
</dbReference>
<dbReference type="InterPro" id="IPR025711">
    <property type="entry name" value="PepSY"/>
</dbReference>
<dbReference type="Gene3D" id="2.60.120.380">
    <property type="match status" value="1"/>
</dbReference>
<keyword evidence="8 11" id="KW-0482">Metalloprotease</keyword>
<reference evidence="17 18" key="1">
    <citation type="submission" date="2017-11" db="EMBL/GenBank/DDBJ databases">
        <title>Draft genome sequence of Mitsuaria sp. HWN-4.</title>
        <authorList>
            <person name="Gundlapally S.R."/>
        </authorList>
    </citation>
    <scope>NUCLEOTIDE SEQUENCE [LARGE SCALE GENOMIC DNA]</scope>
    <source>
        <strain evidence="17 18">HWN-4</strain>
    </source>
</reference>
<comment type="similarity">
    <text evidence="2 11">Belongs to the peptidase M4 family.</text>
</comment>
<comment type="subcellular location">
    <subcellularLocation>
        <location evidence="11">Secreted</location>
    </subcellularLocation>
</comment>
<keyword evidence="4" id="KW-0479">Metal-binding</keyword>
<dbReference type="InterPro" id="IPR001570">
    <property type="entry name" value="Peptidase_M4_C_domain"/>
</dbReference>
<dbReference type="OrthoDB" id="5378341at2"/>
<dbReference type="Gene3D" id="3.10.450.490">
    <property type="match status" value="1"/>
</dbReference>
<evidence type="ECO:0000313" key="18">
    <source>
        <dbReference type="Proteomes" id="UP000231501"/>
    </source>
</evidence>
<feature type="domain" description="PepSY" evidence="14">
    <location>
        <begin position="112"/>
        <end position="181"/>
    </location>
</feature>
<dbReference type="GO" id="GO:0004222">
    <property type="term" value="F:metalloendopeptidase activity"/>
    <property type="evidence" value="ECO:0007669"/>
    <property type="project" value="UniProtKB-UniRule"/>
</dbReference>
<evidence type="ECO:0000259" key="15">
    <source>
        <dbReference type="Pfam" id="PF04151"/>
    </source>
</evidence>
<feature type="domain" description="Peptidase C-terminal archaeal/bacterial" evidence="15">
    <location>
        <begin position="511"/>
        <end position="579"/>
    </location>
</feature>
<dbReference type="Gene3D" id="3.10.450.40">
    <property type="match status" value="1"/>
</dbReference>
<dbReference type="InterPro" id="IPR023612">
    <property type="entry name" value="Peptidase_M4"/>
</dbReference>
<keyword evidence="6 11" id="KW-0378">Hydrolase</keyword>
<feature type="domain" description="Peptidase M4" evidence="12">
    <location>
        <begin position="196"/>
        <end position="333"/>
    </location>
</feature>
<evidence type="ECO:0000259" key="14">
    <source>
        <dbReference type="Pfam" id="PF03413"/>
    </source>
</evidence>
<feature type="active site" description="Proton donor" evidence="10">
    <location>
        <position position="409"/>
    </location>
</feature>
<dbReference type="Proteomes" id="UP000231501">
    <property type="component" value="Unassembled WGS sequence"/>
</dbReference>
<comment type="cofactor">
    <cofactor evidence="1 11">
        <name>Zn(2+)</name>
        <dbReference type="ChEBI" id="CHEBI:29105"/>
    </cofactor>
</comment>
<dbReference type="EMBL" id="PEOG01000017">
    <property type="protein sequence ID" value="PIM53756.1"/>
    <property type="molecule type" value="Genomic_DNA"/>
</dbReference>
<evidence type="ECO:0000256" key="4">
    <source>
        <dbReference type="ARBA" id="ARBA00022723"/>
    </source>
</evidence>
<evidence type="ECO:0000256" key="8">
    <source>
        <dbReference type="ARBA" id="ARBA00023049"/>
    </source>
</evidence>
<dbReference type="Pfam" id="PF07504">
    <property type="entry name" value="FTP"/>
    <property type="match status" value="1"/>
</dbReference>
<dbReference type="Gene3D" id="1.10.390.10">
    <property type="entry name" value="Neutral Protease Domain 2"/>
    <property type="match status" value="1"/>
</dbReference>
<evidence type="ECO:0000259" key="12">
    <source>
        <dbReference type="Pfam" id="PF01447"/>
    </source>
</evidence>
<dbReference type="Pfam" id="PF04151">
    <property type="entry name" value="PPC"/>
    <property type="match status" value="1"/>
</dbReference>
<evidence type="ECO:0000256" key="11">
    <source>
        <dbReference type="RuleBase" id="RU366073"/>
    </source>
</evidence>
<evidence type="ECO:0000256" key="3">
    <source>
        <dbReference type="ARBA" id="ARBA00022670"/>
    </source>
</evidence>
<organism evidence="17 18">
    <name type="scientific">Roseateles chitinivorans</name>
    <dbReference type="NCBI Taxonomy" id="2917965"/>
    <lineage>
        <taxon>Bacteria</taxon>
        <taxon>Pseudomonadati</taxon>
        <taxon>Pseudomonadota</taxon>
        <taxon>Betaproteobacteria</taxon>
        <taxon>Burkholderiales</taxon>
        <taxon>Sphaerotilaceae</taxon>
        <taxon>Roseateles</taxon>
    </lineage>
</organism>
<dbReference type="InterPro" id="IPR013856">
    <property type="entry name" value="Peptidase_M4_domain"/>
</dbReference>
<keyword evidence="3 11" id="KW-0645">Protease</keyword>